<evidence type="ECO:0000256" key="1">
    <source>
        <dbReference type="SAM" id="MobiDB-lite"/>
    </source>
</evidence>
<sequence>MLASPSDARNAVVAMLSRCPTRYMGHATRPDTANSPPAGVHLSRLFGKLRHQIPQGMGVWKADPPRAADRLPLPREGQRLVAV</sequence>
<evidence type="ECO:0000313" key="3">
    <source>
        <dbReference type="Proteomes" id="UP000016935"/>
    </source>
</evidence>
<dbReference type="AlphaFoldDB" id="R0KQV7"/>
<feature type="compositionally biased region" description="Basic and acidic residues" evidence="1">
    <location>
        <begin position="63"/>
        <end position="83"/>
    </location>
</feature>
<feature type="region of interest" description="Disordered" evidence="1">
    <location>
        <begin position="57"/>
        <end position="83"/>
    </location>
</feature>
<reference evidence="2 3" key="2">
    <citation type="journal article" date="2013" name="PLoS Genet.">
        <title>Comparative genome structure, secondary metabolite, and effector coding capacity across Cochliobolus pathogens.</title>
        <authorList>
            <person name="Condon B.J."/>
            <person name="Leng Y."/>
            <person name="Wu D."/>
            <person name="Bushley K.E."/>
            <person name="Ohm R.A."/>
            <person name="Otillar R."/>
            <person name="Martin J."/>
            <person name="Schackwitz W."/>
            <person name="Grimwood J."/>
            <person name="MohdZainudin N."/>
            <person name="Xue C."/>
            <person name="Wang R."/>
            <person name="Manning V.A."/>
            <person name="Dhillon B."/>
            <person name="Tu Z.J."/>
            <person name="Steffenson B.J."/>
            <person name="Salamov A."/>
            <person name="Sun H."/>
            <person name="Lowry S."/>
            <person name="LaButti K."/>
            <person name="Han J."/>
            <person name="Copeland A."/>
            <person name="Lindquist E."/>
            <person name="Barry K."/>
            <person name="Schmutz J."/>
            <person name="Baker S.E."/>
            <person name="Ciuffetti L.M."/>
            <person name="Grigoriev I.V."/>
            <person name="Zhong S."/>
            <person name="Turgeon B.G."/>
        </authorList>
    </citation>
    <scope>NUCLEOTIDE SEQUENCE [LARGE SCALE GENOMIC DNA]</scope>
    <source>
        <strain evidence="3">28A</strain>
    </source>
</reference>
<dbReference type="GeneID" id="19397198"/>
<accession>R0KQV7</accession>
<dbReference type="Proteomes" id="UP000016935">
    <property type="component" value="Unassembled WGS sequence"/>
</dbReference>
<protein>
    <submittedName>
        <fullName evidence="2">Uncharacterized protein</fullName>
    </submittedName>
</protein>
<dbReference type="HOGENOM" id="CLU_2544040_0_0_1"/>
<dbReference type="EMBL" id="KB908481">
    <property type="protein sequence ID" value="EOA91399.1"/>
    <property type="molecule type" value="Genomic_DNA"/>
</dbReference>
<gene>
    <name evidence="2" type="ORF">SETTUDRAFT_152514</name>
</gene>
<reference evidence="2 3" key="1">
    <citation type="journal article" date="2012" name="PLoS Pathog.">
        <title>Diverse lifestyles and strategies of plant pathogenesis encoded in the genomes of eighteen Dothideomycetes fungi.</title>
        <authorList>
            <person name="Ohm R.A."/>
            <person name="Feau N."/>
            <person name="Henrissat B."/>
            <person name="Schoch C.L."/>
            <person name="Horwitz B.A."/>
            <person name="Barry K.W."/>
            <person name="Condon B.J."/>
            <person name="Copeland A.C."/>
            <person name="Dhillon B."/>
            <person name="Glaser F."/>
            <person name="Hesse C.N."/>
            <person name="Kosti I."/>
            <person name="LaButti K."/>
            <person name="Lindquist E.A."/>
            <person name="Lucas S."/>
            <person name="Salamov A.A."/>
            <person name="Bradshaw R.E."/>
            <person name="Ciuffetti L."/>
            <person name="Hamelin R.C."/>
            <person name="Kema G.H.J."/>
            <person name="Lawrence C."/>
            <person name="Scott J.A."/>
            <person name="Spatafora J.W."/>
            <person name="Turgeon B.G."/>
            <person name="de Wit P.J.G.M."/>
            <person name="Zhong S."/>
            <person name="Goodwin S.B."/>
            <person name="Grigoriev I.V."/>
        </authorList>
    </citation>
    <scope>NUCLEOTIDE SEQUENCE [LARGE SCALE GENOMIC DNA]</scope>
    <source>
        <strain evidence="3">28A</strain>
    </source>
</reference>
<organism evidence="2 3">
    <name type="scientific">Exserohilum turcicum (strain 28A)</name>
    <name type="common">Northern leaf blight fungus</name>
    <name type="synonym">Setosphaeria turcica</name>
    <dbReference type="NCBI Taxonomy" id="671987"/>
    <lineage>
        <taxon>Eukaryota</taxon>
        <taxon>Fungi</taxon>
        <taxon>Dikarya</taxon>
        <taxon>Ascomycota</taxon>
        <taxon>Pezizomycotina</taxon>
        <taxon>Dothideomycetes</taxon>
        <taxon>Pleosporomycetidae</taxon>
        <taxon>Pleosporales</taxon>
        <taxon>Pleosporineae</taxon>
        <taxon>Pleosporaceae</taxon>
        <taxon>Exserohilum</taxon>
    </lineage>
</organism>
<name>R0KQV7_EXST2</name>
<dbReference type="RefSeq" id="XP_008020634.1">
    <property type="nucleotide sequence ID" value="XM_008022443.1"/>
</dbReference>
<proteinExistence type="predicted"/>
<evidence type="ECO:0000313" key="2">
    <source>
        <dbReference type="EMBL" id="EOA91399.1"/>
    </source>
</evidence>
<keyword evidence="3" id="KW-1185">Reference proteome</keyword>